<dbReference type="AlphaFoldDB" id="A0A2H1JR46"/>
<evidence type="ECO:0000259" key="3">
    <source>
        <dbReference type="Pfam" id="PF07510"/>
    </source>
</evidence>
<feature type="region of interest" description="Disordered" evidence="1">
    <location>
        <begin position="433"/>
        <end position="459"/>
    </location>
</feature>
<dbReference type="EMBL" id="FXYY01000015">
    <property type="protein sequence ID" value="SMX89929.1"/>
    <property type="molecule type" value="Genomic_DNA"/>
</dbReference>
<dbReference type="Pfam" id="PF07510">
    <property type="entry name" value="GmrSD_C"/>
    <property type="match status" value="1"/>
</dbReference>
<evidence type="ECO:0000313" key="5">
    <source>
        <dbReference type="Proteomes" id="UP000234641"/>
    </source>
</evidence>
<sequence length="681" mass="76982">MTQTIAQDDVQAIPVGQLFSPDAPSYSIPLYQRNYTWGEEQIHRLIRDVFDEAEQEEAKDYFLGNLVVAPPQRADEPLDVIDGQQRLTTLYILLVKLSSRPGLKDRIGPLRPLTYEAREKATRALRGVADTIDEPAEDEKDREDSGILRASMIIEQLLDGGADGDRLQTPQVIDYLLTRVLVVRMPIDRSTDLNRYFEIMNTRGAQLSPVDIVKARLLRYLSDPLDRALLNRVWTACSDMEHYVGMSATAGNTSQRAEVFGPDWDQMPTADFSRLRAQLIDTTSEAASPAADDASNTPESTALTLDDAVTAYSQTTVRTESEDADGGERFTSQITFPTLLLQVLAVEGAGRGSAREDDRQLDDKLLVQRFSARVDSLPPPERIDWVRKFTTDLLRIRYLFDHFILKRDATLTTGHESTTDEEPGSWSLYRLARGSSRRGNNGQDTPRYPSTFAADESGAGPRSLHRRILLLQSALRITYTSPRTMHWMTDALRYVTELTDHDEPITAQGFLHCLESHAHERLREAVTPDPDKEETGPDGMALGFAIPRIVFTYLDYLLVEEMNQWDFTFSYRTSVEHFSPGTEDIEHSSFAYRLEDPHLLDWFGNLALVTVSTNSKFSNYLPAQKANNHDARRQSLKLELMARRAETGSWNDADVRTHHEEMVELLRRALAGERARSVSDI</sequence>
<dbReference type="InterPro" id="IPR004919">
    <property type="entry name" value="GmrSD_N"/>
</dbReference>
<feature type="region of interest" description="Disordered" evidence="1">
    <location>
        <begin position="283"/>
        <end position="303"/>
    </location>
</feature>
<name>A0A2H1JR46_BRELN</name>
<dbReference type="PANTHER" id="PTHR35149:SF2">
    <property type="entry name" value="DUF262 DOMAIN-CONTAINING PROTEIN"/>
    <property type="match status" value="1"/>
</dbReference>
<feature type="domain" description="GmrSD restriction endonucleases C-terminal" evidence="3">
    <location>
        <begin position="563"/>
        <end position="664"/>
    </location>
</feature>
<evidence type="ECO:0000256" key="1">
    <source>
        <dbReference type="SAM" id="MobiDB-lite"/>
    </source>
</evidence>
<dbReference type="RefSeq" id="WP_101555294.1">
    <property type="nucleotide sequence ID" value="NZ_FXYY01000015.1"/>
</dbReference>
<evidence type="ECO:0000313" key="4">
    <source>
        <dbReference type="EMBL" id="SMX89929.1"/>
    </source>
</evidence>
<dbReference type="InterPro" id="IPR011089">
    <property type="entry name" value="GmrSD_C"/>
</dbReference>
<evidence type="ECO:0000259" key="2">
    <source>
        <dbReference type="Pfam" id="PF03235"/>
    </source>
</evidence>
<accession>A0A2H1JR46</accession>
<feature type="compositionally biased region" description="Low complexity" evidence="1">
    <location>
        <begin position="283"/>
        <end position="297"/>
    </location>
</feature>
<protein>
    <recommendedName>
        <fullName evidence="6">DUF262 domain-containing protein</fullName>
    </recommendedName>
</protein>
<organism evidence="4 5">
    <name type="scientific">Brevibacterium linens ATCC 9172</name>
    <dbReference type="NCBI Taxonomy" id="1255617"/>
    <lineage>
        <taxon>Bacteria</taxon>
        <taxon>Bacillati</taxon>
        <taxon>Actinomycetota</taxon>
        <taxon>Actinomycetes</taxon>
        <taxon>Micrococcales</taxon>
        <taxon>Brevibacteriaceae</taxon>
        <taxon>Brevibacterium</taxon>
    </lineage>
</organism>
<dbReference type="Pfam" id="PF03235">
    <property type="entry name" value="GmrSD_N"/>
    <property type="match status" value="1"/>
</dbReference>
<proteinExistence type="predicted"/>
<evidence type="ECO:0008006" key="6">
    <source>
        <dbReference type="Google" id="ProtNLM"/>
    </source>
</evidence>
<dbReference type="Proteomes" id="UP000234641">
    <property type="component" value="Unassembled WGS sequence"/>
</dbReference>
<feature type="domain" description="GmrSD restriction endonucleases N-terminal" evidence="2">
    <location>
        <begin position="16"/>
        <end position="218"/>
    </location>
</feature>
<gene>
    <name evidence="4" type="ORF">BLIN9172_02422</name>
</gene>
<reference evidence="4 5" key="1">
    <citation type="submission" date="2017-03" db="EMBL/GenBank/DDBJ databases">
        <authorList>
            <person name="Afonso C.L."/>
            <person name="Miller P.J."/>
            <person name="Scott M.A."/>
            <person name="Spackman E."/>
            <person name="Goraichik I."/>
            <person name="Dimitrov K.M."/>
            <person name="Suarez D.L."/>
            <person name="Swayne D.E."/>
        </authorList>
    </citation>
    <scope>NUCLEOTIDE SEQUENCE [LARGE SCALE GENOMIC DNA]</scope>
    <source>
        <strain evidence="4 5">ATCC 9172</strain>
    </source>
</reference>
<dbReference type="PANTHER" id="PTHR35149">
    <property type="entry name" value="SLL5132 PROTEIN"/>
    <property type="match status" value="1"/>
</dbReference>